<accession>A0A1E7EPY8</accession>
<dbReference type="InterPro" id="IPR039713">
    <property type="entry name" value="At2g23090-like"/>
</dbReference>
<evidence type="ECO:0000259" key="2">
    <source>
        <dbReference type="Pfam" id="PF12907"/>
    </source>
</evidence>
<feature type="domain" description="At2g23090-like zinc-binding" evidence="2">
    <location>
        <begin position="42"/>
        <end position="79"/>
    </location>
</feature>
<dbReference type="AlphaFoldDB" id="A0A1E7EPY8"/>
<dbReference type="OrthoDB" id="370932at2759"/>
<feature type="region of interest" description="Disordered" evidence="1">
    <location>
        <begin position="94"/>
        <end position="133"/>
    </location>
</feature>
<evidence type="ECO:0000313" key="4">
    <source>
        <dbReference type="Proteomes" id="UP000095751"/>
    </source>
</evidence>
<evidence type="ECO:0000256" key="1">
    <source>
        <dbReference type="SAM" id="MobiDB-lite"/>
    </source>
</evidence>
<sequence>MGGGNAQKSAIARLRNQKNAGQTDEERKASSDKAKKDACGFICTICRTTFMINVKPPTLYLHVTSKHPAGTDPASCFDALKDFDPEDPKGLKAAAAAKAAADKPKPKKKTKKGADDGLDLLSAGLTKGKGKKK</sequence>
<dbReference type="InterPro" id="IPR039438">
    <property type="entry name" value="At2g23090-like_Znf"/>
</dbReference>
<dbReference type="KEGG" id="fcy:FRACYDRAFT_250221"/>
<dbReference type="EMBL" id="KV784382">
    <property type="protein sequence ID" value="OEU08001.1"/>
    <property type="molecule type" value="Genomic_DNA"/>
</dbReference>
<gene>
    <name evidence="3" type="ORF">FRACYDRAFT_250221</name>
</gene>
<proteinExistence type="predicted"/>
<feature type="region of interest" description="Disordered" evidence="1">
    <location>
        <begin position="1"/>
        <end position="36"/>
    </location>
</feature>
<dbReference type="Proteomes" id="UP000095751">
    <property type="component" value="Unassembled WGS sequence"/>
</dbReference>
<dbReference type="Pfam" id="PF12907">
    <property type="entry name" value="zf-met2"/>
    <property type="match status" value="1"/>
</dbReference>
<protein>
    <recommendedName>
        <fullName evidence="2">At2g23090-like zinc-binding domain-containing protein</fullName>
    </recommendedName>
</protein>
<dbReference type="InParanoid" id="A0A1E7EPY8"/>
<organism evidence="3 4">
    <name type="scientific">Fragilariopsis cylindrus CCMP1102</name>
    <dbReference type="NCBI Taxonomy" id="635003"/>
    <lineage>
        <taxon>Eukaryota</taxon>
        <taxon>Sar</taxon>
        <taxon>Stramenopiles</taxon>
        <taxon>Ochrophyta</taxon>
        <taxon>Bacillariophyta</taxon>
        <taxon>Bacillariophyceae</taxon>
        <taxon>Bacillariophycidae</taxon>
        <taxon>Bacillariales</taxon>
        <taxon>Bacillariaceae</taxon>
        <taxon>Fragilariopsis</taxon>
    </lineage>
</organism>
<feature type="compositionally biased region" description="Basic and acidic residues" evidence="1">
    <location>
        <begin position="24"/>
        <end position="36"/>
    </location>
</feature>
<keyword evidence="4" id="KW-1185">Reference proteome</keyword>
<dbReference type="InterPro" id="IPR026939">
    <property type="entry name" value="ZNF706/At2g23090_sf"/>
</dbReference>
<evidence type="ECO:0000313" key="3">
    <source>
        <dbReference type="EMBL" id="OEU08001.1"/>
    </source>
</evidence>
<reference evidence="3 4" key="1">
    <citation type="submission" date="2016-09" db="EMBL/GenBank/DDBJ databases">
        <title>Extensive genetic diversity and differential bi-allelic expression allows diatom success in the polar Southern Ocean.</title>
        <authorList>
            <consortium name="DOE Joint Genome Institute"/>
            <person name="Mock T."/>
            <person name="Otillar R.P."/>
            <person name="Strauss J."/>
            <person name="Dupont C."/>
            <person name="Frickenhaus S."/>
            <person name="Maumus F."/>
            <person name="Mcmullan M."/>
            <person name="Sanges R."/>
            <person name="Schmutz J."/>
            <person name="Toseland A."/>
            <person name="Valas R."/>
            <person name="Veluchamy A."/>
            <person name="Ward B.J."/>
            <person name="Allen A."/>
            <person name="Barry K."/>
            <person name="Falciatore A."/>
            <person name="Ferrante M."/>
            <person name="Fortunato A.E."/>
            <person name="Gloeckner G."/>
            <person name="Gruber A."/>
            <person name="Hipkin R."/>
            <person name="Janech M."/>
            <person name="Kroth P."/>
            <person name="Leese F."/>
            <person name="Lindquist E."/>
            <person name="Lyon B.R."/>
            <person name="Martin J."/>
            <person name="Mayer C."/>
            <person name="Parker M."/>
            <person name="Quesneville H."/>
            <person name="Raymond J."/>
            <person name="Uhlig C."/>
            <person name="Valentin K.U."/>
            <person name="Worden A.Z."/>
            <person name="Armbrust E.V."/>
            <person name="Bowler C."/>
            <person name="Green B."/>
            <person name="Moulton V."/>
            <person name="Van Oosterhout C."/>
            <person name="Grigoriev I."/>
        </authorList>
    </citation>
    <scope>NUCLEOTIDE SEQUENCE [LARGE SCALE GENOMIC DNA]</scope>
    <source>
        <strain evidence="3 4">CCMP1102</strain>
    </source>
</reference>
<name>A0A1E7EPY8_9STRA</name>
<dbReference type="Gene3D" id="4.10.1050.10">
    <property type="entry name" value="At2g23090-like"/>
    <property type="match status" value="1"/>
</dbReference>
<dbReference type="PANTHER" id="PTHR33788">
    <property type="entry name" value="OS07G0114300 PROTEIN"/>
    <property type="match status" value="1"/>
</dbReference>
<dbReference type="SUPFAM" id="SSF118359">
    <property type="entry name" value="Expressed protein At2g23090/F21P24.15"/>
    <property type="match status" value="1"/>
</dbReference>
<dbReference type="PANTHER" id="PTHR33788:SF1">
    <property type="entry name" value="ZINC-BINDING PROTEIN"/>
    <property type="match status" value="1"/>
</dbReference>